<comment type="caution">
    <text evidence="1">The sequence shown here is derived from an EMBL/GenBank/DDBJ whole genome shotgun (WGS) entry which is preliminary data.</text>
</comment>
<dbReference type="Proteomes" id="UP001162029">
    <property type="component" value="Unassembled WGS sequence"/>
</dbReference>
<protein>
    <recommendedName>
        <fullName evidence="3">GAG-pre-integrase domain-containing protein</fullName>
    </recommendedName>
</protein>
<gene>
    <name evidence="1" type="ORF">PDE001_LOCUS16</name>
</gene>
<evidence type="ECO:0000313" key="2">
    <source>
        <dbReference type="Proteomes" id="UP001162029"/>
    </source>
</evidence>
<keyword evidence="2" id="KW-1185">Reference proteome</keyword>
<sequence length="191" mass="21337">MLMKTPSGAKKGVLTNVWHIPKLTRNLFSVGRFTKDVTAVTFDMSACYADIENQKWKIGERAGKGLLRLCMTPVQAEPASVATESKDPQMSKSYLWHLGLGHIGHGGLDAIVKQRLGVGIDIASVNKWELCSRCALEKQTRVGFQSISHHPAKNLLDFVHFDVCGPMQTSTFSDKRYFVTFIDDKSRFFTV</sequence>
<reference evidence="1" key="1">
    <citation type="submission" date="2022-12" db="EMBL/GenBank/DDBJ databases">
        <authorList>
            <person name="Webb A."/>
        </authorList>
    </citation>
    <scope>NUCLEOTIDE SEQUENCE</scope>
    <source>
        <strain evidence="1">Pd1</strain>
    </source>
</reference>
<name>A0AAV0STR2_9STRA</name>
<proteinExistence type="predicted"/>
<organism evidence="1 2">
    <name type="scientific">Peronospora destructor</name>
    <dbReference type="NCBI Taxonomy" id="86335"/>
    <lineage>
        <taxon>Eukaryota</taxon>
        <taxon>Sar</taxon>
        <taxon>Stramenopiles</taxon>
        <taxon>Oomycota</taxon>
        <taxon>Peronosporomycetes</taxon>
        <taxon>Peronosporales</taxon>
        <taxon>Peronosporaceae</taxon>
        <taxon>Peronospora</taxon>
    </lineage>
</organism>
<evidence type="ECO:0008006" key="3">
    <source>
        <dbReference type="Google" id="ProtNLM"/>
    </source>
</evidence>
<accession>A0AAV0STR2</accession>
<evidence type="ECO:0000313" key="1">
    <source>
        <dbReference type="EMBL" id="CAI5708125.1"/>
    </source>
</evidence>
<dbReference type="PANTHER" id="PTHR42648:SF28">
    <property type="entry name" value="TRANSPOSON-ENCODED PROTEIN WITH RIBONUCLEASE H-LIKE AND RETROVIRUS ZINC FINGER-LIKE DOMAINS"/>
    <property type="match status" value="1"/>
</dbReference>
<dbReference type="EMBL" id="CANTFM010000005">
    <property type="protein sequence ID" value="CAI5708125.1"/>
    <property type="molecule type" value="Genomic_DNA"/>
</dbReference>
<dbReference type="AlphaFoldDB" id="A0AAV0STR2"/>
<dbReference type="PANTHER" id="PTHR42648">
    <property type="entry name" value="TRANSPOSASE, PUTATIVE-RELATED"/>
    <property type="match status" value="1"/>
</dbReference>
<dbReference type="InterPro" id="IPR039537">
    <property type="entry name" value="Retrotran_Ty1/copia-like"/>
</dbReference>